<dbReference type="PROSITE" id="PS50994">
    <property type="entry name" value="INTEGRASE"/>
    <property type="match status" value="1"/>
</dbReference>
<dbReference type="InterPro" id="IPR012337">
    <property type="entry name" value="RNaseH-like_sf"/>
</dbReference>
<dbReference type="InterPro" id="IPR036397">
    <property type="entry name" value="RNaseH_sf"/>
</dbReference>
<dbReference type="Gene3D" id="3.30.420.10">
    <property type="entry name" value="Ribonuclease H-like superfamily/Ribonuclease H"/>
    <property type="match status" value="1"/>
</dbReference>
<feature type="domain" description="Integrase catalytic" evidence="1">
    <location>
        <begin position="1"/>
        <end position="85"/>
    </location>
</feature>
<keyword evidence="2" id="KW-1185">Reference proteome</keyword>
<dbReference type="GO" id="GO:0015074">
    <property type="term" value="P:DNA integration"/>
    <property type="evidence" value="ECO:0007669"/>
    <property type="project" value="InterPro"/>
</dbReference>
<dbReference type="Proteomes" id="UP000887565">
    <property type="component" value="Unplaced"/>
</dbReference>
<dbReference type="GO" id="GO:0003676">
    <property type="term" value="F:nucleic acid binding"/>
    <property type="evidence" value="ECO:0007669"/>
    <property type="project" value="InterPro"/>
</dbReference>
<dbReference type="PANTHER" id="PTHR37984:SF5">
    <property type="entry name" value="PROTEIN NYNRIN-LIKE"/>
    <property type="match status" value="1"/>
</dbReference>
<name>A0A915J9C3_ROMCU</name>
<dbReference type="PANTHER" id="PTHR37984">
    <property type="entry name" value="PROTEIN CBG26694"/>
    <property type="match status" value="1"/>
</dbReference>
<reference evidence="3" key="1">
    <citation type="submission" date="2022-11" db="UniProtKB">
        <authorList>
            <consortium name="WormBaseParasite"/>
        </authorList>
    </citation>
    <scope>IDENTIFICATION</scope>
</reference>
<accession>A0A915J9C3</accession>
<organism evidence="2 3">
    <name type="scientific">Romanomermis culicivorax</name>
    <name type="common">Nematode worm</name>
    <dbReference type="NCBI Taxonomy" id="13658"/>
    <lineage>
        <taxon>Eukaryota</taxon>
        <taxon>Metazoa</taxon>
        <taxon>Ecdysozoa</taxon>
        <taxon>Nematoda</taxon>
        <taxon>Enoplea</taxon>
        <taxon>Dorylaimia</taxon>
        <taxon>Mermithida</taxon>
        <taxon>Mermithoidea</taxon>
        <taxon>Mermithidae</taxon>
        <taxon>Romanomermis</taxon>
    </lineage>
</organism>
<evidence type="ECO:0000259" key="1">
    <source>
        <dbReference type="PROSITE" id="PS50994"/>
    </source>
</evidence>
<dbReference type="WBParaSite" id="nRc.2.0.1.t23074-RA">
    <property type="protein sequence ID" value="nRc.2.0.1.t23074-RA"/>
    <property type="gene ID" value="nRc.2.0.1.g23074"/>
</dbReference>
<sequence length="240" mass="27555">MAPYQNRFAIIVIDHLSSFSEVLLCPDHTAERMIEFLTELSACYGNLAVLVPDNRPEYRSDAFTKFLSKCDIQHLVTPIYHPQSNECPNPETFSPAEIMFNRCVRLPFEPRQSISEPAAPQLKKLKQNVGFEEKHQPKQQKPFCRNPLFHISDKVCIRRPASLIKKGKSPYSNVIEVVDVVTDYIFKLSEGNIWNARHMQKYYPVMVLNIPANDNPEPIPKLRHSTRSTGGHVPRRFLPG</sequence>
<protein>
    <submittedName>
        <fullName evidence="3">Integrase catalytic domain-containing protein</fullName>
    </submittedName>
</protein>
<dbReference type="SUPFAM" id="SSF53098">
    <property type="entry name" value="Ribonuclease H-like"/>
    <property type="match status" value="1"/>
</dbReference>
<evidence type="ECO:0000313" key="2">
    <source>
        <dbReference type="Proteomes" id="UP000887565"/>
    </source>
</evidence>
<evidence type="ECO:0000313" key="3">
    <source>
        <dbReference type="WBParaSite" id="nRc.2.0.1.t23074-RA"/>
    </source>
</evidence>
<dbReference type="InterPro" id="IPR050951">
    <property type="entry name" value="Retrovirus_Pol_polyprotein"/>
</dbReference>
<dbReference type="AlphaFoldDB" id="A0A915J9C3"/>
<proteinExistence type="predicted"/>
<dbReference type="InterPro" id="IPR001584">
    <property type="entry name" value="Integrase_cat-core"/>
</dbReference>